<sequence>MSDLERRYFNSDTDKQSAREWAASWNLYLEKCRRPPFNMHDLDTVPKDVCHVGYTYQPYVRLNAHTTHSSSGRLMDLVDAAALVMSRETNLTHEFRMRYHTLRLIHEEGLAKMSEHFDSLLANSYVWLGGTNTTFGGGSNVSAERERRLYPKNYRQLKATGRFLDNFQRITDSVSRDVERVNIHRNIVQMIKDYKSTVKDVKKGNLDAKMQLHEADKASEEAQRIAEYVAKQWCEVLKPAVGAEKTSSAS</sequence>
<dbReference type="AlphaFoldDB" id="A0A6A6G1N3"/>
<reference evidence="2" key="1">
    <citation type="journal article" date="2020" name="Stud. Mycol.">
        <title>101 Dothideomycetes genomes: A test case for predicting lifestyles and emergence of pathogens.</title>
        <authorList>
            <person name="Haridas S."/>
            <person name="Albert R."/>
            <person name="Binder M."/>
            <person name="Bloem J."/>
            <person name="LaButti K."/>
            <person name="Salamov A."/>
            <person name="Andreopoulos B."/>
            <person name="Baker S."/>
            <person name="Barry K."/>
            <person name="Bills G."/>
            <person name="Bluhm B."/>
            <person name="Cannon C."/>
            <person name="Castanera R."/>
            <person name="Culley D."/>
            <person name="Daum C."/>
            <person name="Ezra D."/>
            <person name="Gonzalez J."/>
            <person name="Henrissat B."/>
            <person name="Kuo A."/>
            <person name="Liang C."/>
            <person name="Lipzen A."/>
            <person name="Lutzoni F."/>
            <person name="Magnuson J."/>
            <person name="Mondo S."/>
            <person name="Nolan M."/>
            <person name="Ohm R."/>
            <person name="Pangilinan J."/>
            <person name="Park H.-J."/>
            <person name="Ramirez L."/>
            <person name="Alfaro M."/>
            <person name="Sun H."/>
            <person name="Tritt A."/>
            <person name="Yoshinaga Y."/>
            <person name="Zwiers L.-H."/>
            <person name="Turgeon B."/>
            <person name="Goodwin S."/>
            <person name="Spatafora J."/>
            <person name="Crous P."/>
            <person name="Grigoriev I."/>
        </authorList>
    </citation>
    <scope>NUCLEOTIDE SEQUENCE [LARGE SCALE GENOMIC DNA]</scope>
    <source>
        <strain evidence="2">CECT 20119</strain>
    </source>
</reference>
<dbReference type="OrthoDB" id="10579070at2759"/>
<organism evidence="1 2">
    <name type="scientific">Elsinoe ampelina</name>
    <dbReference type="NCBI Taxonomy" id="302913"/>
    <lineage>
        <taxon>Eukaryota</taxon>
        <taxon>Fungi</taxon>
        <taxon>Dikarya</taxon>
        <taxon>Ascomycota</taxon>
        <taxon>Pezizomycotina</taxon>
        <taxon>Dothideomycetes</taxon>
        <taxon>Dothideomycetidae</taxon>
        <taxon>Myriangiales</taxon>
        <taxon>Elsinoaceae</taxon>
        <taxon>Elsinoe</taxon>
    </lineage>
</organism>
<keyword evidence="2" id="KW-1185">Reference proteome</keyword>
<protein>
    <submittedName>
        <fullName evidence="1">Uncharacterized protein</fullName>
    </submittedName>
</protein>
<gene>
    <name evidence="1" type="ORF">BDZ85DRAFT_298874</name>
</gene>
<proteinExistence type="predicted"/>
<accession>A0A6A6G1N3</accession>
<evidence type="ECO:0000313" key="1">
    <source>
        <dbReference type="EMBL" id="KAF2219611.1"/>
    </source>
</evidence>
<name>A0A6A6G1N3_9PEZI</name>
<dbReference type="Proteomes" id="UP000799538">
    <property type="component" value="Unassembled WGS sequence"/>
</dbReference>
<evidence type="ECO:0000313" key="2">
    <source>
        <dbReference type="Proteomes" id="UP000799538"/>
    </source>
</evidence>
<dbReference type="EMBL" id="ML992516">
    <property type="protein sequence ID" value="KAF2219611.1"/>
    <property type="molecule type" value="Genomic_DNA"/>
</dbReference>